<evidence type="ECO:0000313" key="2">
    <source>
        <dbReference type="Proteomes" id="UP000274073"/>
    </source>
</evidence>
<organism evidence="1 2">
    <name type="scientific">Chryseobacterium shandongense</name>
    <dbReference type="NCBI Taxonomy" id="1493872"/>
    <lineage>
        <taxon>Bacteria</taxon>
        <taxon>Pseudomonadati</taxon>
        <taxon>Bacteroidota</taxon>
        <taxon>Flavobacteriia</taxon>
        <taxon>Flavobacteriales</taxon>
        <taxon>Weeksellaceae</taxon>
        <taxon>Chryseobacterium group</taxon>
        <taxon>Chryseobacterium</taxon>
    </lineage>
</organism>
<name>A0AAD0YFI8_9FLAO</name>
<proteinExistence type="predicted"/>
<accession>A0AAD0YFI8</accession>
<reference evidence="1 2" key="1">
    <citation type="submission" date="2018-11" db="EMBL/GenBank/DDBJ databases">
        <title>Proposal to divide the Flavobacteriaceae and reorganize its genera based on Amino Acid Identity values calculated from whole genome sequences.</title>
        <authorList>
            <person name="Nicholson A.C."/>
            <person name="Gulvik C.A."/>
            <person name="Whitney A.M."/>
            <person name="Humrighouse B.W."/>
            <person name="Bell M."/>
            <person name="Holmes B."/>
            <person name="Steigerwalt A.G."/>
            <person name="Villarma A."/>
            <person name="Sheth M."/>
            <person name="Batra D."/>
            <person name="Pryor J."/>
            <person name="Bernardet J.-F."/>
            <person name="Hugo C."/>
            <person name="Kampfer P."/>
            <person name="Newman J."/>
            <person name="McQuiston J.R."/>
        </authorList>
    </citation>
    <scope>NUCLEOTIDE SEQUENCE [LARGE SCALE GENOMIC DNA]</scope>
    <source>
        <strain evidence="1 2">G0207</strain>
    </source>
</reference>
<evidence type="ECO:0000313" key="1">
    <source>
        <dbReference type="EMBL" id="AZA87598.1"/>
    </source>
</evidence>
<sequence>MNDQLDFLKCYYRPAFFKIKIDLPFEFKNLQELTDGALSLYLHEYIHFIQDISTIYGLVNISTINYYIQDCASRIFKEKD</sequence>
<dbReference type="EMBL" id="CP033915">
    <property type="protein sequence ID" value="AZA87598.1"/>
    <property type="molecule type" value="Genomic_DNA"/>
</dbReference>
<protein>
    <submittedName>
        <fullName evidence="1">Uncharacterized protein</fullName>
    </submittedName>
</protein>
<dbReference type="Proteomes" id="UP000274073">
    <property type="component" value="Chromosome"/>
</dbReference>
<gene>
    <name evidence="1" type="ORF">EG349_12755</name>
</gene>
<dbReference type="AlphaFoldDB" id="A0AAD0YFI8"/>